<comment type="caution">
    <text evidence="3">The sequence shown here is derived from an EMBL/GenBank/DDBJ whole genome shotgun (WGS) entry which is preliminary data.</text>
</comment>
<feature type="domain" description="SPOR" evidence="2">
    <location>
        <begin position="292"/>
        <end position="368"/>
    </location>
</feature>
<dbReference type="InterPro" id="IPR041268">
    <property type="entry name" value="HU-CCDC81_bac_2"/>
</dbReference>
<accession>A0ABX2AJQ8</accession>
<organism evidence="3 4">
    <name type="scientific">Xylanibacter muris</name>
    <dbReference type="NCBI Taxonomy" id="2736290"/>
    <lineage>
        <taxon>Bacteria</taxon>
        <taxon>Pseudomonadati</taxon>
        <taxon>Bacteroidota</taxon>
        <taxon>Bacteroidia</taxon>
        <taxon>Bacteroidales</taxon>
        <taxon>Prevotellaceae</taxon>
        <taxon>Xylanibacter</taxon>
    </lineage>
</organism>
<dbReference type="Pfam" id="PF05036">
    <property type="entry name" value="SPOR"/>
    <property type="match status" value="1"/>
</dbReference>
<keyword evidence="4" id="KW-1185">Reference proteome</keyword>
<feature type="compositionally biased region" description="Basic and acidic residues" evidence="1">
    <location>
        <begin position="257"/>
        <end position="287"/>
    </location>
</feature>
<dbReference type="InterPro" id="IPR036680">
    <property type="entry name" value="SPOR-like_sf"/>
</dbReference>
<dbReference type="Proteomes" id="UP000714420">
    <property type="component" value="Unassembled WGS sequence"/>
</dbReference>
<dbReference type="InterPro" id="IPR040495">
    <property type="entry name" value="HU-CCDC81_bac_1"/>
</dbReference>
<dbReference type="Pfam" id="PF18175">
    <property type="entry name" value="HU-CCDC81_bac_2"/>
    <property type="match status" value="1"/>
</dbReference>
<dbReference type="InterPro" id="IPR007730">
    <property type="entry name" value="SPOR-like_dom"/>
</dbReference>
<evidence type="ECO:0000313" key="3">
    <source>
        <dbReference type="EMBL" id="NPD91396.1"/>
    </source>
</evidence>
<evidence type="ECO:0000256" key="1">
    <source>
        <dbReference type="SAM" id="MobiDB-lite"/>
    </source>
</evidence>
<dbReference type="RefSeq" id="WP_172273816.1">
    <property type="nucleotide sequence ID" value="NZ_CASGMU010000002.1"/>
</dbReference>
<dbReference type="SUPFAM" id="SSF110997">
    <property type="entry name" value="Sporulation related repeat"/>
    <property type="match status" value="1"/>
</dbReference>
<dbReference type="EMBL" id="JABKKF010000002">
    <property type="protein sequence ID" value="NPD91396.1"/>
    <property type="molecule type" value="Genomic_DNA"/>
</dbReference>
<dbReference type="Gene3D" id="3.30.70.1070">
    <property type="entry name" value="Sporulation related repeat"/>
    <property type="match status" value="1"/>
</dbReference>
<feature type="region of interest" description="Disordered" evidence="1">
    <location>
        <begin position="253"/>
        <end position="287"/>
    </location>
</feature>
<sequence>MDRHIEILLLDNDCVIVPGFGGFVAHHVDARYDFNDGTFLPPLRTIGFNPQLTMNDSLLAQSYVELYDISYPEAIRKIENEINELKQELYTEGSYELNDLGILSIDENGKYIFEPCEAGILTPALYGLSSFQMKRKEEAADACANKSIKDSKDIQSDAQVLFDNCVIHRDDENNYTETKENKNYENDVIRIKTSWIRNTAAAVAAIICFFLFTSPIANSTKDNVMTGNLHGNMFFNMIPEDSHTGDIKLTDVSSTVEKPEANNKDAKAANKETAKENKEDNFAAQETKKDKGKKETVYCIVMASRVAKANAETFVKKLHNEGYEQAYVHTNNNIIRVVYGHYTDESEASSELRSLRDNKYFEQSWIYKIQ</sequence>
<evidence type="ECO:0000313" key="4">
    <source>
        <dbReference type="Proteomes" id="UP000714420"/>
    </source>
</evidence>
<gene>
    <name evidence="3" type="ORF">HPS56_03355</name>
</gene>
<protein>
    <submittedName>
        <fullName evidence="3">HU-CCDC81 and SPOR domain-containing protein</fullName>
    </submittedName>
</protein>
<dbReference type="Pfam" id="PF18174">
    <property type="entry name" value="HU-CCDC81_bac_1"/>
    <property type="match status" value="1"/>
</dbReference>
<reference evidence="3 4" key="1">
    <citation type="submission" date="2020-05" db="EMBL/GenBank/DDBJ databases">
        <title>Distinct polysaccharide utilization as determinants for interspecies competition between intestinal Prevotella spp.</title>
        <authorList>
            <person name="Galvez E.J.C."/>
            <person name="Iljazovic A."/>
            <person name="Strowig T."/>
        </authorList>
    </citation>
    <scope>NUCLEOTIDE SEQUENCE [LARGE SCALE GENOMIC DNA]</scope>
    <source>
        <strain evidence="3 4">PMUR</strain>
    </source>
</reference>
<evidence type="ECO:0000259" key="2">
    <source>
        <dbReference type="PROSITE" id="PS51724"/>
    </source>
</evidence>
<name>A0ABX2AJQ8_9BACT</name>
<proteinExistence type="predicted"/>
<dbReference type="PROSITE" id="PS51724">
    <property type="entry name" value="SPOR"/>
    <property type="match status" value="1"/>
</dbReference>